<dbReference type="STRING" id="114686.BM536_005115"/>
<evidence type="ECO:0000313" key="2">
    <source>
        <dbReference type="EMBL" id="OQD57356.1"/>
    </source>
</evidence>
<evidence type="ECO:0000259" key="1">
    <source>
        <dbReference type="Pfam" id="PF01471"/>
    </source>
</evidence>
<sequence length="110" mass="11824">MPNPLLRQGDTGPFVTRLQEDLKIHGYDVGQVDGIFGPKTDAAVRQFQSDQGLVVDGIVGPATWEALEGPVPTEAVSFDLSDFPSLAHMFRCAGDKDVDGYVAEFGIDLS</sequence>
<dbReference type="SUPFAM" id="SSF47090">
    <property type="entry name" value="PGBD-like"/>
    <property type="match status" value="1"/>
</dbReference>
<organism evidence="2 3">
    <name type="scientific">Streptomyces phaeoluteigriseus</name>
    <dbReference type="NCBI Taxonomy" id="114686"/>
    <lineage>
        <taxon>Bacteria</taxon>
        <taxon>Bacillati</taxon>
        <taxon>Actinomycetota</taxon>
        <taxon>Actinomycetes</taxon>
        <taxon>Kitasatosporales</taxon>
        <taxon>Streptomycetaceae</taxon>
        <taxon>Streptomyces</taxon>
        <taxon>Streptomyces aurantiacus group</taxon>
    </lineage>
</organism>
<comment type="caution">
    <text evidence="2">The sequence shown here is derived from an EMBL/GenBank/DDBJ whole genome shotgun (WGS) entry which is preliminary data.</text>
</comment>
<evidence type="ECO:0000313" key="3">
    <source>
        <dbReference type="Proteomes" id="UP000184286"/>
    </source>
</evidence>
<gene>
    <name evidence="2" type="ORF">BM536_005115</name>
</gene>
<name>A0A1V6MYH8_9ACTN</name>
<dbReference type="Pfam" id="PF01471">
    <property type="entry name" value="PG_binding_1"/>
    <property type="match status" value="1"/>
</dbReference>
<dbReference type="RefSeq" id="WP_073491784.1">
    <property type="nucleotide sequence ID" value="NZ_MPOH02000005.1"/>
</dbReference>
<proteinExistence type="predicted"/>
<dbReference type="OrthoDB" id="9815541at2"/>
<dbReference type="InterPro" id="IPR002477">
    <property type="entry name" value="Peptidoglycan-bd-like"/>
</dbReference>
<dbReference type="EMBL" id="MPOH02000005">
    <property type="protein sequence ID" value="OQD57356.1"/>
    <property type="molecule type" value="Genomic_DNA"/>
</dbReference>
<accession>A0A1V6MYH8</accession>
<dbReference type="Proteomes" id="UP000184286">
    <property type="component" value="Unassembled WGS sequence"/>
</dbReference>
<reference evidence="2 3" key="2">
    <citation type="submission" date="2017-02" db="EMBL/GenBank/DDBJ databases">
        <title>Draft genome sequence of Streptomyces phaeoluteigriseus type strain DSM41896.</title>
        <authorList>
            <person name="Salih T.S."/>
            <person name="Algora Gallardo L."/>
            <person name="Melo Santos T."/>
            <person name="Filgueira Martinez S."/>
            <person name="Herron P.R."/>
        </authorList>
    </citation>
    <scope>NUCLEOTIDE SEQUENCE [LARGE SCALE GENOMIC DNA]</scope>
    <source>
        <strain evidence="2 3">DSM 41896</strain>
    </source>
</reference>
<reference evidence="3" key="1">
    <citation type="submission" date="2016-11" db="EMBL/GenBank/DDBJ databases">
        <authorList>
            <person name="Schniete J.K."/>
            <person name="Salih T."/>
            <person name="Algora Gallardo L."/>
            <person name="Martinez Fernandez S."/>
            <person name="Herron P.R."/>
        </authorList>
    </citation>
    <scope>NUCLEOTIDE SEQUENCE [LARGE SCALE GENOMIC DNA]</scope>
    <source>
        <strain evidence="3">DSM 41896</strain>
    </source>
</reference>
<dbReference type="InterPro" id="IPR036365">
    <property type="entry name" value="PGBD-like_sf"/>
</dbReference>
<dbReference type="Gene3D" id="1.10.101.10">
    <property type="entry name" value="PGBD-like superfamily/PGBD"/>
    <property type="match status" value="1"/>
</dbReference>
<dbReference type="InterPro" id="IPR036366">
    <property type="entry name" value="PGBDSf"/>
</dbReference>
<protein>
    <recommendedName>
        <fullName evidence="1">Peptidoglycan binding-like domain-containing protein</fullName>
    </recommendedName>
</protein>
<dbReference type="AlphaFoldDB" id="A0A1V6MYH8"/>
<feature type="domain" description="Peptidoglycan binding-like" evidence="1">
    <location>
        <begin position="11"/>
        <end position="67"/>
    </location>
</feature>